<dbReference type="Proteomes" id="UP001054945">
    <property type="component" value="Unassembled WGS sequence"/>
</dbReference>
<dbReference type="AlphaFoldDB" id="A0AAV4XQG8"/>
<comment type="caution">
    <text evidence="1">The sequence shown here is derived from an EMBL/GenBank/DDBJ whole genome shotgun (WGS) entry which is preliminary data.</text>
</comment>
<name>A0AAV4XQG8_CAEEX</name>
<protein>
    <submittedName>
        <fullName evidence="1">Uncharacterized protein</fullName>
    </submittedName>
</protein>
<evidence type="ECO:0000313" key="2">
    <source>
        <dbReference type="Proteomes" id="UP001054945"/>
    </source>
</evidence>
<proteinExistence type="predicted"/>
<sequence>MEVSTEGNGPSEGHLEVPSHLQWKARLKMLKKSPRRKCVGRCVQPLKKWRSLTQLWRVQRGPIFNKTMYKLTRPFFRSGSSSRNGKNVNASISSKVKPVVSSKNVTLGKVNGLHVTLFNTPPPSTKCTSLSTIQLFPVGKESVQDVSLVLPFYEIWTVDDSSPAEEKPFEFLASVPEASVPHPYEISTVDTTFETLVLKTMFFTPELGKTFLSIVFIKTA</sequence>
<accession>A0AAV4XQG8</accession>
<organism evidence="1 2">
    <name type="scientific">Caerostris extrusa</name>
    <name type="common">Bark spider</name>
    <name type="synonym">Caerostris bankana</name>
    <dbReference type="NCBI Taxonomy" id="172846"/>
    <lineage>
        <taxon>Eukaryota</taxon>
        <taxon>Metazoa</taxon>
        <taxon>Ecdysozoa</taxon>
        <taxon>Arthropoda</taxon>
        <taxon>Chelicerata</taxon>
        <taxon>Arachnida</taxon>
        <taxon>Araneae</taxon>
        <taxon>Araneomorphae</taxon>
        <taxon>Entelegynae</taxon>
        <taxon>Araneoidea</taxon>
        <taxon>Araneidae</taxon>
        <taxon>Caerostris</taxon>
    </lineage>
</organism>
<keyword evidence="2" id="KW-1185">Reference proteome</keyword>
<evidence type="ECO:0000313" key="1">
    <source>
        <dbReference type="EMBL" id="GIY96395.1"/>
    </source>
</evidence>
<dbReference type="EMBL" id="BPLR01000654">
    <property type="protein sequence ID" value="GIY96395.1"/>
    <property type="molecule type" value="Genomic_DNA"/>
</dbReference>
<gene>
    <name evidence="1" type="ORF">CEXT_469081</name>
</gene>
<reference evidence="1 2" key="1">
    <citation type="submission" date="2021-06" db="EMBL/GenBank/DDBJ databases">
        <title>Caerostris extrusa draft genome.</title>
        <authorList>
            <person name="Kono N."/>
            <person name="Arakawa K."/>
        </authorList>
    </citation>
    <scope>NUCLEOTIDE SEQUENCE [LARGE SCALE GENOMIC DNA]</scope>
</reference>